<feature type="region of interest" description="Disordered" evidence="1">
    <location>
        <begin position="110"/>
        <end position="160"/>
    </location>
</feature>
<evidence type="ECO:0000256" key="1">
    <source>
        <dbReference type="SAM" id="MobiDB-lite"/>
    </source>
</evidence>
<evidence type="ECO:0000313" key="3">
    <source>
        <dbReference type="Proteomes" id="UP001205105"/>
    </source>
</evidence>
<keyword evidence="3" id="KW-1185">Reference proteome</keyword>
<proteinExistence type="predicted"/>
<comment type="caution">
    <text evidence="2">The sequence shown here is derived from an EMBL/GenBank/DDBJ whole genome shotgun (WGS) entry which is preliminary data.</text>
</comment>
<feature type="compositionally biased region" description="Low complexity" evidence="1">
    <location>
        <begin position="134"/>
        <end position="157"/>
    </location>
</feature>
<feature type="region of interest" description="Disordered" evidence="1">
    <location>
        <begin position="1"/>
        <end position="92"/>
    </location>
</feature>
<sequence>MPLAPAHQQVAPAGGMRCGTAAVGPAGGWATEQQPRLRPLQPPQQTQQLVPLLPQPPTQPAPQLSPARVQQASGPQQPTATQLGNAFGSEISGATPSWLAASLPLAANLMPTQQAQRAQQAHQPQRQAPPQPPAHQAVQQAPPQPPAHQAVQQAQHAQHSDLHGLLTDDEVAMLLDDLLEDPLLLPEFGSGSDFFM</sequence>
<name>A0AAD5DH02_9CHLO</name>
<protein>
    <submittedName>
        <fullName evidence="2">Uncharacterized protein</fullName>
    </submittedName>
</protein>
<feature type="compositionally biased region" description="Low complexity" evidence="1">
    <location>
        <begin position="33"/>
        <end position="52"/>
    </location>
</feature>
<evidence type="ECO:0000313" key="2">
    <source>
        <dbReference type="EMBL" id="KAI7836666.1"/>
    </source>
</evidence>
<dbReference type="Proteomes" id="UP001205105">
    <property type="component" value="Unassembled WGS sequence"/>
</dbReference>
<feature type="compositionally biased region" description="Low complexity" evidence="1">
    <location>
        <begin position="110"/>
        <end position="126"/>
    </location>
</feature>
<reference evidence="2" key="1">
    <citation type="submission" date="2020-11" db="EMBL/GenBank/DDBJ databases">
        <title>Chlorella ohadii genome sequencing and assembly.</title>
        <authorList>
            <person name="Murik O."/>
            <person name="Treves H."/>
            <person name="Kedem I."/>
            <person name="Shotland Y."/>
            <person name="Kaplan A."/>
        </authorList>
    </citation>
    <scope>NUCLEOTIDE SEQUENCE</scope>
    <source>
        <strain evidence="2">1</strain>
    </source>
</reference>
<dbReference type="EMBL" id="JADXDR010000179">
    <property type="protein sequence ID" value="KAI7836666.1"/>
    <property type="molecule type" value="Genomic_DNA"/>
</dbReference>
<accession>A0AAD5DH02</accession>
<gene>
    <name evidence="2" type="ORF">COHA_009442</name>
</gene>
<dbReference type="AlphaFoldDB" id="A0AAD5DH02"/>
<feature type="compositionally biased region" description="Polar residues" evidence="1">
    <location>
        <begin position="68"/>
        <end position="84"/>
    </location>
</feature>
<organism evidence="2 3">
    <name type="scientific">Chlorella ohadii</name>
    <dbReference type="NCBI Taxonomy" id="2649997"/>
    <lineage>
        <taxon>Eukaryota</taxon>
        <taxon>Viridiplantae</taxon>
        <taxon>Chlorophyta</taxon>
        <taxon>core chlorophytes</taxon>
        <taxon>Trebouxiophyceae</taxon>
        <taxon>Chlorellales</taxon>
        <taxon>Chlorellaceae</taxon>
        <taxon>Chlorella clade</taxon>
        <taxon>Chlorella</taxon>
    </lineage>
</organism>